<dbReference type="GO" id="GO:0006979">
    <property type="term" value="P:response to oxidative stress"/>
    <property type="evidence" value="ECO:0007669"/>
    <property type="project" value="InterPro"/>
</dbReference>
<dbReference type="GO" id="GO:0004096">
    <property type="term" value="F:catalase activity"/>
    <property type="evidence" value="ECO:0007669"/>
    <property type="project" value="UniProtKB-EC"/>
</dbReference>
<feature type="domain" description="Catalase immune-responsive" evidence="10">
    <location>
        <begin position="31"/>
        <end position="94"/>
    </location>
</feature>
<dbReference type="PANTHER" id="PTHR42821">
    <property type="entry name" value="CATALASE"/>
    <property type="match status" value="1"/>
</dbReference>
<evidence type="ECO:0000256" key="6">
    <source>
        <dbReference type="ARBA" id="ARBA00023002"/>
    </source>
</evidence>
<evidence type="ECO:0000259" key="10">
    <source>
        <dbReference type="Pfam" id="PF06628"/>
    </source>
</evidence>
<evidence type="ECO:0000256" key="7">
    <source>
        <dbReference type="ARBA" id="ARBA00023004"/>
    </source>
</evidence>
<dbReference type="InterPro" id="IPR024712">
    <property type="entry name" value="Catalase_clade2"/>
</dbReference>
<dbReference type="GO" id="GO:0005829">
    <property type="term" value="C:cytosol"/>
    <property type="evidence" value="ECO:0007669"/>
    <property type="project" value="TreeGrafter"/>
</dbReference>
<keyword evidence="12" id="KW-1185">Reference proteome</keyword>
<keyword evidence="3" id="KW-0575">Peroxidase</keyword>
<dbReference type="Proteomes" id="UP000464178">
    <property type="component" value="Chromosome"/>
</dbReference>
<comment type="cofactor">
    <cofactor evidence="1">
        <name>heme</name>
        <dbReference type="ChEBI" id="CHEBI:30413"/>
    </cofactor>
</comment>
<dbReference type="GO" id="GO:0042744">
    <property type="term" value="P:hydrogen peroxide catabolic process"/>
    <property type="evidence" value="ECO:0007669"/>
    <property type="project" value="UniProtKB-KW"/>
</dbReference>
<dbReference type="EMBL" id="LR593886">
    <property type="protein sequence ID" value="VTR95448.1"/>
    <property type="molecule type" value="Genomic_DNA"/>
</dbReference>
<evidence type="ECO:0000256" key="3">
    <source>
        <dbReference type="ARBA" id="ARBA00022559"/>
    </source>
</evidence>
<sequence>MGRCRRPARGPGPGVQELPRAGRGHQGARAETFADHYSQVRQFYVSQTPIEQPHIANALVFELSKGQTPAIRARMVPHLLNIDTGLADAVAKGLRLKEMPKPTHRDLKPSDKLGIPKNGPKSFAGRKVGALVTDGSTPTCSRPSGRR</sequence>
<evidence type="ECO:0000256" key="4">
    <source>
        <dbReference type="ARBA" id="ARBA00022617"/>
    </source>
</evidence>
<feature type="compositionally biased region" description="Polar residues" evidence="9">
    <location>
        <begin position="134"/>
        <end position="147"/>
    </location>
</feature>
<protein>
    <recommendedName>
        <fullName evidence="2">catalase</fullName>
        <ecNumber evidence="2">1.11.1.6</ecNumber>
    </recommendedName>
</protein>
<dbReference type="AlphaFoldDB" id="A0A6P2D291"/>
<keyword evidence="6" id="KW-0560">Oxidoreductase</keyword>
<dbReference type="SUPFAM" id="SSF56634">
    <property type="entry name" value="Heme-dependent catalase-like"/>
    <property type="match status" value="1"/>
</dbReference>
<evidence type="ECO:0000256" key="8">
    <source>
        <dbReference type="ARBA" id="ARBA00023324"/>
    </source>
</evidence>
<evidence type="ECO:0000256" key="2">
    <source>
        <dbReference type="ARBA" id="ARBA00012314"/>
    </source>
</evidence>
<feature type="compositionally biased region" description="Basic and acidic residues" evidence="9">
    <location>
        <begin position="100"/>
        <end position="111"/>
    </location>
</feature>
<evidence type="ECO:0000256" key="1">
    <source>
        <dbReference type="ARBA" id="ARBA00001971"/>
    </source>
</evidence>
<dbReference type="PANTHER" id="PTHR42821:SF1">
    <property type="entry name" value="CATALASE-B"/>
    <property type="match status" value="1"/>
</dbReference>
<dbReference type="Gene3D" id="1.20.1370.20">
    <property type="match status" value="1"/>
</dbReference>
<dbReference type="Pfam" id="PF06628">
    <property type="entry name" value="Catalase-rel"/>
    <property type="match status" value="1"/>
</dbReference>
<dbReference type="GO" id="GO:0020037">
    <property type="term" value="F:heme binding"/>
    <property type="evidence" value="ECO:0007669"/>
    <property type="project" value="InterPro"/>
</dbReference>
<gene>
    <name evidence="11" type="ORF">SOIL9_22660</name>
</gene>
<feature type="region of interest" description="Disordered" evidence="9">
    <location>
        <begin position="1"/>
        <end position="26"/>
    </location>
</feature>
<keyword evidence="7" id="KW-0408">Iron</keyword>
<dbReference type="InterPro" id="IPR043156">
    <property type="entry name" value="Catalase_clade2_helical"/>
</dbReference>
<dbReference type="GO" id="GO:0046872">
    <property type="term" value="F:metal ion binding"/>
    <property type="evidence" value="ECO:0007669"/>
    <property type="project" value="UniProtKB-KW"/>
</dbReference>
<accession>A0A6P2D291</accession>
<feature type="region of interest" description="Disordered" evidence="9">
    <location>
        <begin position="100"/>
        <end position="147"/>
    </location>
</feature>
<evidence type="ECO:0000256" key="5">
    <source>
        <dbReference type="ARBA" id="ARBA00022723"/>
    </source>
</evidence>
<dbReference type="EC" id="1.11.1.6" evidence="2"/>
<reference evidence="11 12" key="1">
    <citation type="submission" date="2019-05" db="EMBL/GenBank/DDBJ databases">
        <authorList>
            <consortium name="Science for Life Laboratories"/>
        </authorList>
    </citation>
    <scope>NUCLEOTIDE SEQUENCE [LARGE SCALE GENOMIC DNA]</scope>
    <source>
        <strain evidence="11">Soil9</strain>
    </source>
</reference>
<dbReference type="KEGG" id="gms:SOIL9_22660"/>
<name>A0A6P2D291_9BACT</name>
<dbReference type="InterPro" id="IPR020835">
    <property type="entry name" value="Catalase_sf"/>
</dbReference>
<evidence type="ECO:0000313" key="12">
    <source>
        <dbReference type="Proteomes" id="UP000464178"/>
    </source>
</evidence>
<dbReference type="InterPro" id="IPR010582">
    <property type="entry name" value="Catalase_immune_responsive"/>
</dbReference>
<keyword evidence="4" id="KW-0349">Heme</keyword>
<keyword evidence="5" id="KW-0479">Metal-binding</keyword>
<evidence type="ECO:0000313" key="11">
    <source>
        <dbReference type="EMBL" id="VTR95448.1"/>
    </source>
</evidence>
<keyword evidence="8" id="KW-0376">Hydrogen peroxide</keyword>
<organism evidence="11 12">
    <name type="scientific">Gemmata massiliana</name>
    <dbReference type="NCBI Taxonomy" id="1210884"/>
    <lineage>
        <taxon>Bacteria</taxon>
        <taxon>Pseudomonadati</taxon>
        <taxon>Planctomycetota</taxon>
        <taxon>Planctomycetia</taxon>
        <taxon>Gemmatales</taxon>
        <taxon>Gemmataceae</taxon>
        <taxon>Gemmata</taxon>
    </lineage>
</organism>
<proteinExistence type="predicted"/>
<evidence type="ECO:0000256" key="9">
    <source>
        <dbReference type="SAM" id="MobiDB-lite"/>
    </source>
</evidence>